<evidence type="ECO:0000256" key="1">
    <source>
        <dbReference type="SAM" id="MobiDB-lite"/>
    </source>
</evidence>
<accession>A0AAW2Y1L1</accession>
<reference evidence="2" key="2">
    <citation type="journal article" date="2024" name="Plant">
        <title>Genomic evolution and insights into agronomic trait innovations of Sesamum species.</title>
        <authorList>
            <person name="Miao H."/>
            <person name="Wang L."/>
            <person name="Qu L."/>
            <person name="Liu H."/>
            <person name="Sun Y."/>
            <person name="Le M."/>
            <person name="Wang Q."/>
            <person name="Wei S."/>
            <person name="Zheng Y."/>
            <person name="Lin W."/>
            <person name="Duan Y."/>
            <person name="Cao H."/>
            <person name="Xiong S."/>
            <person name="Wang X."/>
            <person name="Wei L."/>
            <person name="Li C."/>
            <person name="Ma Q."/>
            <person name="Ju M."/>
            <person name="Zhao R."/>
            <person name="Li G."/>
            <person name="Mu C."/>
            <person name="Tian Q."/>
            <person name="Mei H."/>
            <person name="Zhang T."/>
            <person name="Gao T."/>
            <person name="Zhang H."/>
        </authorList>
    </citation>
    <scope>NUCLEOTIDE SEQUENCE</scope>
    <source>
        <strain evidence="2">KEN1</strain>
    </source>
</reference>
<dbReference type="GO" id="GO:0007062">
    <property type="term" value="P:sister chromatid cohesion"/>
    <property type="evidence" value="ECO:0007669"/>
    <property type="project" value="TreeGrafter"/>
</dbReference>
<dbReference type="GO" id="GO:0000785">
    <property type="term" value="C:chromatin"/>
    <property type="evidence" value="ECO:0007669"/>
    <property type="project" value="TreeGrafter"/>
</dbReference>
<name>A0AAW2Y1L1_9LAMI</name>
<dbReference type="PANTHER" id="PTHR11199">
    <property type="entry name" value="STROMAL ANTIGEN"/>
    <property type="match status" value="1"/>
</dbReference>
<feature type="compositionally biased region" description="Basic and acidic residues" evidence="1">
    <location>
        <begin position="116"/>
        <end position="132"/>
    </location>
</feature>
<feature type="region of interest" description="Disordered" evidence="1">
    <location>
        <begin position="36"/>
        <end position="142"/>
    </location>
</feature>
<dbReference type="PANTHER" id="PTHR11199:SF0">
    <property type="entry name" value="LD34181P-RELATED"/>
    <property type="match status" value="1"/>
</dbReference>
<dbReference type="AlphaFoldDB" id="A0AAW2Y1L1"/>
<feature type="compositionally biased region" description="Basic and acidic residues" evidence="1">
    <location>
        <begin position="36"/>
        <end position="48"/>
    </location>
</feature>
<dbReference type="GO" id="GO:0005634">
    <property type="term" value="C:nucleus"/>
    <property type="evidence" value="ECO:0007669"/>
    <property type="project" value="TreeGrafter"/>
</dbReference>
<sequence>MRGVERRTENVKTDEDPSGWRAYYTFLDTLREKYLKNEGVKDGKEGTSVRRRGRPRKKQNLQGKRLFDEQSSSEEEDSISGSDQDAGVEEKQEDDEEDAPLIHSLRASSKLRSIRVSKENRDQTRTVDRATEELATPKTSGSTVLTLSKREISPNVSYPFLPFSAV</sequence>
<reference evidence="2" key="1">
    <citation type="submission" date="2020-06" db="EMBL/GenBank/DDBJ databases">
        <authorList>
            <person name="Li T."/>
            <person name="Hu X."/>
            <person name="Zhang T."/>
            <person name="Song X."/>
            <person name="Zhang H."/>
            <person name="Dai N."/>
            <person name="Sheng W."/>
            <person name="Hou X."/>
            <person name="Wei L."/>
        </authorList>
    </citation>
    <scope>NUCLEOTIDE SEQUENCE</scope>
    <source>
        <strain evidence="2">KEN1</strain>
        <tissue evidence="2">Leaf</tissue>
    </source>
</reference>
<dbReference type="InterPro" id="IPR039662">
    <property type="entry name" value="Cohesin_Scc3/SA"/>
</dbReference>
<dbReference type="GO" id="GO:0008278">
    <property type="term" value="C:cohesin complex"/>
    <property type="evidence" value="ECO:0007669"/>
    <property type="project" value="TreeGrafter"/>
</dbReference>
<proteinExistence type="predicted"/>
<comment type="caution">
    <text evidence="2">The sequence shown here is derived from an EMBL/GenBank/DDBJ whole genome shotgun (WGS) entry which is preliminary data.</text>
</comment>
<feature type="compositionally biased region" description="Basic residues" evidence="1">
    <location>
        <begin position="49"/>
        <end position="59"/>
    </location>
</feature>
<evidence type="ECO:0000313" key="2">
    <source>
        <dbReference type="EMBL" id="KAL0459603.1"/>
    </source>
</evidence>
<gene>
    <name evidence="2" type="ORF">Slati_0587500</name>
</gene>
<protein>
    <submittedName>
        <fullName evidence="2">Sister-chromatid cohesion protein 3</fullName>
    </submittedName>
</protein>
<organism evidence="2">
    <name type="scientific">Sesamum latifolium</name>
    <dbReference type="NCBI Taxonomy" id="2727402"/>
    <lineage>
        <taxon>Eukaryota</taxon>
        <taxon>Viridiplantae</taxon>
        <taxon>Streptophyta</taxon>
        <taxon>Embryophyta</taxon>
        <taxon>Tracheophyta</taxon>
        <taxon>Spermatophyta</taxon>
        <taxon>Magnoliopsida</taxon>
        <taxon>eudicotyledons</taxon>
        <taxon>Gunneridae</taxon>
        <taxon>Pentapetalae</taxon>
        <taxon>asterids</taxon>
        <taxon>lamiids</taxon>
        <taxon>Lamiales</taxon>
        <taxon>Pedaliaceae</taxon>
        <taxon>Sesamum</taxon>
    </lineage>
</organism>
<dbReference type="GO" id="GO:0003682">
    <property type="term" value="F:chromatin binding"/>
    <property type="evidence" value="ECO:0007669"/>
    <property type="project" value="TreeGrafter"/>
</dbReference>
<dbReference type="EMBL" id="JACGWN010000002">
    <property type="protein sequence ID" value="KAL0459603.1"/>
    <property type="molecule type" value="Genomic_DNA"/>
</dbReference>